<evidence type="ECO:0000256" key="3">
    <source>
        <dbReference type="PROSITE-ProRule" id="PRU00169"/>
    </source>
</evidence>
<dbReference type="EMBL" id="JXSL01000028">
    <property type="protein sequence ID" value="KIL98360.1"/>
    <property type="molecule type" value="Genomic_DNA"/>
</dbReference>
<dbReference type="PANTHER" id="PTHR45566">
    <property type="entry name" value="HTH-TYPE TRANSCRIPTIONAL REGULATOR YHJB-RELATED"/>
    <property type="match status" value="1"/>
</dbReference>
<dbReference type="InterPro" id="IPR051015">
    <property type="entry name" value="EvgA-like"/>
</dbReference>
<dbReference type="SMART" id="SM00448">
    <property type="entry name" value="REC"/>
    <property type="match status" value="1"/>
</dbReference>
<keyword evidence="7" id="KW-1185">Reference proteome</keyword>
<feature type="modified residue" description="4-aspartylphosphate" evidence="3">
    <location>
        <position position="55"/>
    </location>
</feature>
<evidence type="ECO:0000259" key="4">
    <source>
        <dbReference type="PROSITE" id="PS50043"/>
    </source>
</evidence>
<dbReference type="Pfam" id="PF00072">
    <property type="entry name" value="Response_reg"/>
    <property type="match status" value="1"/>
</dbReference>
<dbReference type="InterPro" id="IPR058245">
    <property type="entry name" value="NreC/VraR/RcsB-like_REC"/>
</dbReference>
<dbReference type="Pfam" id="PF00196">
    <property type="entry name" value="GerE"/>
    <property type="match status" value="1"/>
</dbReference>
<dbReference type="STRING" id="272627.CCC_03643"/>
<dbReference type="AlphaFoldDB" id="A0A0C2YUH5"/>
<dbReference type="OrthoDB" id="9805444at2"/>
<keyword evidence="1 3" id="KW-0597">Phosphoprotein</keyword>
<organism evidence="6 7">
    <name type="scientific">Paramagnetospirillum magnetotacticum MS-1</name>
    <dbReference type="NCBI Taxonomy" id="272627"/>
    <lineage>
        <taxon>Bacteria</taxon>
        <taxon>Pseudomonadati</taxon>
        <taxon>Pseudomonadota</taxon>
        <taxon>Alphaproteobacteria</taxon>
        <taxon>Rhodospirillales</taxon>
        <taxon>Magnetospirillaceae</taxon>
        <taxon>Paramagnetospirillum</taxon>
    </lineage>
</organism>
<dbReference type="InterPro" id="IPR000792">
    <property type="entry name" value="Tscrpt_reg_LuxR_C"/>
</dbReference>
<accession>A0A0C2YUH5</accession>
<feature type="domain" description="Response regulatory" evidence="5">
    <location>
        <begin position="2"/>
        <end position="120"/>
    </location>
</feature>
<evidence type="ECO:0000313" key="7">
    <source>
        <dbReference type="Proteomes" id="UP000031971"/>
    </source>
</evidence>
<evidence type="ECO:0000313" key="6">
    <source>
        <dbReference type="EMBL" id="KIL98360.1"/>
    </source>
</evidence>
<sequence length="211" mass="22446">MKVLLADDHALFREGVRMVLESLSDEPLDIIEASDFNQVLALVRGNDNFDVALLDLAMPGMDGFSAIGAVRRSAPDIFLVVVSASEEPQTVRKALDSGAHGYICKSAGSASMMAGIRAVLEGDTFVSPHIIVPDSAVPAAGEINGEKLQSLLTPRQRDVLGMLRQGKSNKEIARDLSLAEITVKLHVTAILRALGCENRTQAAILAAKMGV</sequence>
<dbReference type="InterPro" id="IPR001789">
    <property type="entry name" value="Sig_transdc_resp-reg_receiver"/>
</dbReference>
<dbReference type="InterPro" id="IPR011006">
    <property type="entry name" value="CheY-like_superfamily"/>
</dbReference>
<feature type="domain" description="HTH luxR-type" evidence="4">
    <location>
        <begin position="145"/>
        <end position="210"/>
    </location>
</feature>
<dbReference type="InterPro" id="IPR016032">
    <property type="entry name" value="Sig_transdc_resp-reg_C-effctor"/>
</dbReference>
<dbReference type="GO" id="GO:0000160">
    <property type="term" value="P:phosphorelay signal transduction system"/>
    <property type="evidence" value="ECO:0007669"/>
    <property type="project" value="InterPro"/>
</dbReference>
<dbReference type="GO" id="GO:0006355">
    <property type="term" value="P:regulation of DNA-templated transcription"/>
    <property type="evidence" value="ECO:0007669"/>
    <property type="project" value="InterPro"/>
</dbReference>
<comment type="caution">
    <text evidence="6">The sequence shown here is derived from an EMBL/GenBank/DDBJ whole genome shotgun (WGS) entry which is preliminary data.</text>
</comment>
<reference evidence="6 7" key="1">
    <citation type="submission" date="2015-01" db="EMBL/GenBank/DDBJ databases">
        <title>Genome Sequence of Magnetospirillum magnetotacticum Strain MS-1.</title>
        <authorList>
            <person name="Marinov G.K."/>
            <person name="Smalley M.D."/>
            <person name="DeSalvo G."/>
        </authorList>
    </citation>
    <scope>NUCLEOTIDE SEQUENCE [LARGE SCALE GENOMIC DNA]</scope>
    <source>
        <strain evidence="6 7">MS-1</strain>
    </source>
</reference>
<dbReference type="Proteomes" id="UP000031971">
    <property type="component" value="Unassembled WGS sequence"/>
</dbReference>
<dbReference type="GO" id="GO:0003677">
    <property type="term" value="F:DNA binding"/>
    <property type="evidence" value="ECO:0007669"/>
    <property type="project" value="UniProtKB-KW"/>
</dbReference>
<dbReference type="Gene3D" id="3.40.50.2300">
    <property type="match status" value="1"/>
</dbReference>
<protein>
    <submittedName>
        <fullName evidence="6">Proline sensor-regulator PrlR</fullName>
    </submittedName>
</protein>
<dbReference type="SUPFAM" id="SSF52172">
    <property type="entry name" value="CheY-like"/>
    <property type="match status" value="1"/>
</dbReference>
<dbReference type="PROSITE" id="PS50110">
    <property type="entry name" value="RESPONSE_REGULATORY"/>
    <property type="match status" value="1"/>
</dbReference>
<dbReference type="PANTHER" id="PTHR45566:SF2">
    <property type="entry name" value="NARL SUBFAMILY"/>
    <property type="match status" value="1"/>
</dbReference>
<gene>
    <name evidence="6" type="ORF">CCC_03643</name>
</gene>
<evidence type="ECO:0000256" key="1">
    <source>
        <dbReference type="ARBA" id="ARBA00022553"/>
    </source>
</evidence>
<dbReference type="SMART" id="SM00421">
    <property type="entry name" value="HTH_LUXR"/>
    <property type="match status" value="1"/>
</dbReference>
<dbReference type="CDD" id="cd06170">
    <property type="entry name" value="LuxR_C_like"/>
    <property type="match status" value="1"/>
</dbReference>
<keyword evidence="2" id="KW-0238">DNA-binding</keyword>
<dbReference type="CDD" id="cd17535">
    <property type="entry name" value="REC_NarL-like"/>
    <property type="match status" value="1"/>
</dbReference>
<dbReference type="SUPFAM" id="SSF46894">
    <property type="entry name" value="C-terminal effector domain of the bipartite response regulators"/>
    <property type="match status" value="1"/>
</dbReference>
<name>A0A0C2YUH5_PARME</name>
<evidence type="ECO:0000256" key="2">
    <source>
        <dbReference type="ARBA" id="ARBA00023125"/>
    </source>
</evidence>
<evidence type="ECO:0000259" key="5">
    <source>
        <dbReference type="PROSITE" id="PS50110"/>
    </source>
</evidence>
<dbReference type="PRINTS" id="PR00038">
    <property type="entry name" value="HTHLUXR"/>
</dbReference>
<proteinExistence type="predicted"/>
<dbReference type="PROSITE" id="PS50043">
    <property type="entry name" value="HTH_LUXR_2"/>
    <property type="match status" value="1"/>
</dbReference>
<dbReference type="RefSeq" id="WP_009868515.1">
    <property type="nucleotide sequence ID" value="NZ_JXSL01000028.1"/>
</dbReference>